<name>A0A1G1Z2G5_9BACT</name>
<comment type="caution">
    <text evidence="11">The sequence shown here is derived from an EMBL/GenBank/DDBJ whole genome shotgun (WGS) entry which is preliminary data.</text>
</comment>
<evidence type="ECO:0000256" key="2">
    <source>
        <dbReference type="ARBA" id="ARBA00022729"/>
    </source>
</evidence>
<keyword evidence="6" id="KW-0961">Cell wall biogenesis/degradation</keyword>
<dbReference type="Pfam" id="PF00768">
    <property type="entry name" value="Peptidase_S11"/>
    <property type="match status" value="1"/>
</dbReference>
<accession>A0A1G1Z2G5</accession>
<dbReference type="InterPro" id="IPR001967">
    <property type="entry name" value="Peptidase_S11_N"/>
</dbReference>
<evidence type="ECO:0000259" key="10">
    <source>
        <dbReference type="Pfam" id="PF00768"/>
    </source>
</evidence>
<dbReference type="Proteomes" id="UP000178515">
    <property type="component" value="Unassembled WGS sequence"/>
</dbReference>
<reference evidence="11 12" key="1">
    <citation type="journal article" date="2016" name="Nat. Commun.">
        <title>Thousands of microbial genomes shed light on interconnected biogeochemical processes in an aquifer system.</title>
        <authorList>
            <person name="Anantharaman K."/>
            <person name="Brown C.T."/>
            <person name="Hug L.A."/>
            <person name="Sharon I."/>
            <person name="Castelle C.J."/>
            <person name="Probst A.J."/>
            <person name="Thomas B.C."/>
            <person name="Singh A."/>
            <person name="Wilkins M.J."/>
            <person name="Karaoz U."/>
            <person name="Brodie E.L."/>
            <person name="Williams K.H."/>
            <person name="Hubbard S.S."/>
            <person name="Banfield J.F."/>
        </authorList>
    </citation>
    <scope>NUCLEOTIDE SEQUENCE [LARGE SCALE GENOMIC DNA]</scope>
</reference>
<organism evidence="11 12">
    <name type="scientific">Candidatus Colwellbacteria bacterium RIFCSPHIGHO2_12_FULL_44_17</name>
    <dbReference type="NCBI Taxonomy" id="1797689"/>
    <lineage>
        <taxon>Bacteria</taxon>
        <taxon>Candidatus Colwelliibacteriota</taxon>
    </lineage>
</organism>
<evidence type="ECO:0000256" key="9">
    <source>
        <dbReference type="RuleBase" id="RU004016"/>
    </source>
</evidence>
<gene>
    <name evidence="11" type="ORF">A3F24_02340</name>
</gene>
<evidence type="ECO:0000256" key="6">
    <source>
        <dbReference type="ARBA" id="ARBA00023316"/>
    </source>
</evidence>
<dbReference type="InterPro" id="IPR018044">
    <property type="entry name" value="Peptidase_S11"/>
</dbReference>
<dbReference type="Gene3D" id="3.40.710.10">
    <property type="entry name" value="DD-peptidase/beta-lactamase superfamily"/>
    <property type="match status" value="1"/>
</dbReference>
<evidence type="ECO:0000313" key="11">
    <source>
        <dbReference type="EMBL" id="OGY58831.1"/>
    </source>
</evidence>
<keyword evidence="4" id="KW-0133">Cell shape</keyword>
<keyword evidence="5" id="KW-0573">Peptidoglycan synthesis</keyword>
<evidence type="ECO:0000256" key="7">
    <source>
        <dbReference type="PIRSR" id="PIRSR618044-1"/>
    </source>
</evidence>
<evidence type="ECO:0000256" key="8">
    <source>
        <dbReference type="PIRSR" id="PIRSR618044-2"/>
    </source>
</evidence>
<dbReference type="GO" id="GO:0009002">
    <property type="term" value="F:serine-type D-Ala-D-Ala carboxypeptidase activity"/>
    <property type="evidence" value="ECO:0007669"/>
    <property type="project" value="InterPro"/>
</dbReference>
<evidence type="ECO:0000256" key="3">
    <source>
        <dbReference type="ARBA" id="ARBA00022801"/>
    </source>
</evidence>
<feature type="domain" description="Peptidase S11 D-alanyl-D-alanine carboxypeptidase A N-terminal" evidence="10">
    <location>
        <begin position="75"/>
        <end position="294"/>
    </location>
</feature>
<dbReference type="InterPro" id="IPR012338">
    <property type="entry name" value="Beta-lactam/transpept-like"/>
</dbReference>
<evidence type="ECO:0000256" key="5">
    <source>
        <dbReference type="ARBA" id="ARBA00022984"/>
    </source>
</evidence>
<feature type="binding site" evidence="8">
    <location>
        <position position="265"/>
    </location>
    <ligand>
        <name>substrate</name>
    </ligand>
</feature>
<evidence type="ECO:0000313" key="12">
    <source>
        <dbReference type="Proteomes" id="UP000178515"/>
    </source>
</evidence>
<dbReference type="PANTHER" id="PTHR21581:SF6">
    <property type="entry name" value="TRAFFICKING PROTEIN PARTICLE COMPLEX SUBUNIT 12"/>
    <property type="match status" value="1"/>
</dbReference>
<dbReference type="AlphaFoldDB" id="A0A1G1Z2G5"/>
<keyword evidence="2" id="KW-0732">Signal</keyword>
<dbReference type="GO" id="GO:0006508">
    <property type="term" value="P:proteolysis"/>
    <property type="evidence" value="ECO:0007669"/>
    <property type="project" value="InterPro"/>
</dbReference>
<dbReference type="SUPFAM" id="SSF56601">
    <property type="entry name" value="beta-lactamase/transpeptidase-like"/>
    <property type="match status" value="1"/>
</dbReference>
<protein>
    <recommendedName>
        <fullName evidence="10">Peptidase S11 D-alanyl-D-alanine carboxypeptidase A N-terminal domain-containing protein</fullName>
    </recommendedName>
</protein>
<dbReference type="GO" id="GO:0008360">
    <property type="term" value="P:regulation of cell shape"/>
    <property type="evidence" value="ECO:0007669"/>
    <property type="project" value="UniProtKB-KW"/>
</dbReference>
<feature type="active site" description="Acyl-ester intermediate" evidence="7">
    <location>
        <position position="106"/>
    </location>
</feature>
<dbReference type="GO" id="GO:0009252">
    <property type="term" value="P:peptidoglycan biosynthetic process"/>
    <property type="evidence" value="ECO:0007669"/>
    <property type="project" value="UniProtKB-KW"/>
</dbReference>
<evidence type="ECO:0000256" key="1">
    <source>
        <dbReference type="ARBA" id="ARBA00007164"/>
    </source>
</evidence>
<keyword evidence="3" id="KW-0378">Hydrolase</keyword>
<dbReference type="PANTHER" id="PTHR21581">
    <property type="entry name" value="D-ALANYL-D-ALANINE CARBOXYPEPTIDASE"/>
    <property type="match status" value="1"/>
</dbReference>
<dbReference type="PRINTS" id="PR00725">
    <property type="entry name" value="DADACBPTASE1"/>
</dbReference>
<sequence>MNQFRRNALIFTVVVLVAVFLNKDFLLPHLDSSSSEIPPPLQPALIQSTSIQNLALLGEGGPPPQPILVGDLGVPDLNVEAALVKNMTTGAILFEFKADRPWPLASLTKLMTAVVAKEKLGLETDVVITEEAVQIEGAAGNFTAGEKFAVYDLIEALLVASSNDAAYALAHAYGYDTFLAEMNNLAATLQMQETTFVDPAGLSVLNQSTAYDVQKLTRYILETHPDLFAITKEKKTNLYEEVSRKSRSVAAINRFAGRKDFLGGKTGYIDEARQNLVSVFSHKSQKLLIVVFGTEDRFLETEKLLSWIQTTFVF</sequence>
<evidence type="ECO:0000256" key="4">
    <source>
        <dbReference type="ARBA" id="ARBA00022960"/>
    </source>
</evidence>
<comment type="similarity">
    <text evidence="1 9">Belongs to the peptidase S11 family.</text>
</comment>
<dbReference type="EMBL" id="MHIX01000032">
    <property type="protein sequence ID" value="OGY58831.1"/>
    <property type="molecule type" value="Genomic_DNA"/>
</dbReference>
<feature type="active site" evidence="7">
    <location>
        <position position="161"/>
    </location>
</feature>
<feature type="active site" description="Proton acceptor" evidence="7">
    <location>
        <position position="109"/>
    </location>
</feature>
<proteinExistence type="inferred from homology"/>
<dbReference type="STRING" id="1797689.A3F24_02340"/>
<dbReference type="GO" id="GO:0071555">
    <property type="term" value="P:cell wall organization"/>
    <property type="evidence" value="ECO:0007669"/>
    <property type="project" value="UniProtKB-KW"/>
</dbReference>